<dbReference type="PANTHER" id="PTHR33591:SF1">
    <property type="entry name" value="BETA-CAROTENE ISOMERASE D27, CHLOROPLASTIC"/>
    <property type="match status" value="1"/>
</dbReference>
<accession>A0AAQ3K205</accession>
<evidence type="ECO:0000259" key="6">
    <source>
        <dbReference type="SMART" id="SM00385"/>
    </source>
</evidence>
<dbReference type="Proteomes" id="UP001327560">
    <property type="component" value="Chromosome 2"/>
</dbReference>
<protein>
    <recommendedName>
        <fullName evidence="6">Cyclin-like domain-containing protein</fullName>
    </recommendedName>
</protein>
<dbReference type="PROSITE" id="PS00292">
    <property type="entry name" value="CYCLINS"/>
    <property type="match status" value="1"/>
</dbReference>
<gene>
    <name evidence="7" type="ORF">Cni_G07954</name>
</gene>
<evidence type="ECO:0000256" key="5">
    <source>
        <dbReference type="SAM" id="MobiDB-lite"/>
    </source>
</evidence>
<evidence type="ECO:0000256" key="2">
    <source>
        <dbReference type="ARBA" id="ARBA00023127"/>
    </source>
</evidence>
<dbReference type="EMBL" id="CP136891">
    <property type="protein sequence ID" value="WOK99242.1"/>
    <property type="molecule type" value="Genomic_DNA"/>
</dbReference>
<dbReference type="Gene3D" id="1.10.472.10">
    <property type="entry name" value="Cyclin-like"/>
    <property type="match status" value="1"/>
</dbReference>
<evidence type="ECO:0000256" key="3">
    <source>
        <dbReference type="ARBA" id="ARBA00023306"/>
    </source>
</evidence>
<sequence>MVVTKEEGKKTATYYGDTFATERMVMTPMEKSTIKRRLEEVVAPPASEKTAYEDNWFDRIAIHYLSMAVQATTGITNKNEGYESLVEAAIMISKKFDTIAQQELVTQSLQKAFPSAILKMASYLCTYFFQLISFSKVKILLPPSRFAREYFAAFTTLFFPWLIGRCEVRKSDVEGKTEKNVVYIPKCRFLESTSCVGMCTNLCKIPSQKFIQDSLGMPVYMVPNFEDMSCEMIFGQQPPTDDPALKQPCYRKSCSSFESLAFIFQMCLAMKKKGSVTIVSEVSCGRITRSRAAACVFKDKDLPPLPSISNPVKKQTQRGNSKRAAFDENSHVATYTTSKSKKRAVLKDVSNACSKNSSQQWKPAGKVQHSAVQRVTLGPSKRKRCSNSMASKLASTGNVPTYKDVEHKMTEEVQKVGLTHSKHPCSFAEVRDSLVANKESIMVGESLCTSSLFEENHISESHEPMNRANNGGFGRLNFIDIDTDHANPQKCCTYASEIYANLRVAELIRRPVPNYIETLQQDITQSMRGILIDWLVEVSEEFKLVSDTLYLTVYMVDRFLSQNHIERRRLQLLGITCMLIASKYEEICTPPVKEFCFITDDTYTNVEVRSLALDYMANYLAELTLVEYSFIKFLPSLIAASAVFLARWTLDQSNHPWVWAVNTLFRITSQVCEVLVNDALITCAEFDS</sequence>
<dbReference type="InterPro" id="IPR048258">
    <property type="entry name" value="Cyclins_cyclin-box"/>
</dbReference>
<dbReference type="Pfam" id="PF00134">
    <property type="entry name" value="Cyclin_N"/>
    <property type="match status" value="1"/>
</dbReference>
<evidence type="ECO:0000256" key="1">
    <source>
        <dbReference type="ARBA" id="ARBA00022618"/>
    </source>
</evidence>
<evidence type="ECO:0000256" key="4">
    <source>
        <dbReference type="RuleBase" id="RU000383"/>
    </source>
</evidence>
<feature type="domain" description="Cyclin-like" evidence="6">
    <location>
        <begin position="533"/>
        <end position="617"/>
    </location>
</feature>
<dbReference type="PANTHER" id="PTHR33591">
    <property type="entry name" value="BETA-CAROTENE ISOMERASE D27"/>
    <property type="match status" value="1"/>
</dbReference>
<feature type="domain" description="Cyclin-like" evidence="6">
    <location>
        <begin position="618"/>
        <end position="676"/>
    </location>
</feature>
<comment type="similarity">
    <text evidence="4">Belongs to the cyclin family.</text>
</comment>
<keyword evidence="2 4" id="KW-0195">Cyclin</keyword>
<dbReference type="InterPro" id="IPR038938">
    <property type="entry name" value="D27-like"/>
</dbReference>
<dbReference type="AlphaFoldDB" id="A0AAQ3K205"/>
<dbReference type="FunFam" id="1.10.472.10:FF:000167">
    <property type="entry name" value="Mitotic cyclin 6"/>
    <property type="match status" value="1"/>
</dbReference>
<dbReference type="InterPro" id="IPR036915">
    <property type="entry name" value="Cyclin-like_sf"/>
</dbReference>
<dbReference type="InterPro" id="IPR004367">
    <property type="entry name" value="Cyclin_C-dom"/>
</dbReference>
<dbReference type="InterPro" id="IPR025114">
    <property type="entry name" value="D27-like_C"/>
</dbReference>
<keyword evidence="3" id="KW-0131">Cell cycle</keyword>
<dbReference type="GO" id="GO:1901601">
    <property type="term" value="P:strigolactone biosynthetic process"/>
    <property type="evidence" value="ECO:0007669"/>
    <property type="project" value="TreeGrafter"/>
</dbReference>
<dbReference type="InterPro" id="IPR006671">
    <property type="entry name" value="Cyclin_N"/>
</dbReference>
<dbReference type="InterPro" id="IPR013763">
    <property type="entry name" value="Cyclin-like_dom"/>
</dbReference>
<dbReference type="SMART" id="SM00385">
    <property type="entry name" value="CYCLIN"/>
    <property type="match status" value="2"/>
</dbReference>
<dbReference type="GO" id="GO:0051301">
    <property type="term" value="P:cell division"/>
    <property type="evidence" value="ECO:0007669"/>
    <property type="project" value="UniProtKB-KW"/>
</dbReference>
<dbReference type="GO" id="GO:0005506">
    <property type="term" value="F:iron ion binding"/>
    <property type="evidence" value="ECO:0007669"/>
    <property type="project" value="InterPro"/>
</dbReference>
<dbReference type="SUPFAM" id="SSF47954">
    <property type="entry name" value="Cyclin-like"/>
    <property type="match status" value="2"/>
</dbReference>
<name>A0AAQ3K205_9LILI</name>
<reference evidence="7 8" key="1">
    <citation type="submission" date="2023-10" db="EMBL/GenBank/DDBJ databases">
        <title>Chromosome-scale genome assembly provides insights into flower coloration mechanisms of Canna indica.</title>
        <authorList>
            <person name="Li C."/>
        </authorList>
    </citation>
    <scope>NUCLEOTIDE SEQUENCE [LARGE SCALE GENOMIC DNA]</scope>
    <source>
        <tissue evidence="7">Flower</tissue>
    </source>
</reference>
<keyword evidence="1" id="KW-0132">Cell division</keyword>
<keyword evidence="8" id="KW-1185">Reference proteome</keyword>
<dbReference type="GO" id="GO:0009536">
    <property type="term" value="C:plastid"/>
    <property type="evidence" value="ECO:0007669"/>
    <property type="project" value="TreeGrafter"/>
</dbReference>
<feature type="compositionally biased region" description="Polar residues" evidence="5">
    <location>
        <begin position="307"/>
        <end position="319"/>
    </location>
</feature>
<evidence type="ECO:0000313" key="8">
    <source>
        <dbReference type="Proteomes" id="UP001327560"/>
    </source>
</evidence>
<proteinExistence type="inferred from homology"/>
<evidence type="ECO:0000313" key="7">
    <source>
        <dbReference type="EMBL" id="WOK99242.1"/>
    </source>
</evidence>
<dbReference type="Pfam" id="PF13225">
    <property type="entry name" value="D27-like_C"/>
    <property type="match status" value="1"/>
</dbReference>
<organism evidence="7 8">
    <name type="scientific">Canna indica</name>
    <name type="common">Indian-shot</name>
    <dbReference type="NCBI Taxonomy" id="4628"/>
    <lineage>
        <taxon>Eukaryota</taxon>
        <taxon>Viridiplantae</taxon>
        <taxon>Streptophyta</taxon>
        <taxon>Embryophyta</taxon>
        <taxon>Tracheophyta</taxon>
        <taxon>Spermatophyta</taxon>
        <taxon>Magnoliopsida</taxon>
        <taxon>Liliopsida</taxon>
        <taxon>Zingiberales</taxon>
        <taxon>Cannaceae</taxon>
        <taxon>Canna</taxon>
    </lineage>
</organism>
<dbReference type="GO" id="GO:0016859">
    <property type="term" value="F:cis-trans isomerase activity"/>
    <property type="evidence" value="ECO:0007669"/>
    <property type="project" value="TreeGrafter"/>
</dbReference>
<feature type="region of interest" description="Disordered" evidence="5">
    <location>
        <begin position="306"/>
        <end position="326"/>
    </location>
</feature>
<dbReference type="Pfam" id="PF02984">
    <property type="entry name" value="Cyclin_C"/>
    <property type="match status" value="1"/>
</dbReference>